<dbReference type="InterPro" id="IPR036788">
    <property type="entry name" value="T_IF-3_C_sf"/>
</dbReference>
<dbReference type="KEGG" id="nva:G3M78_01290"/>
<evidence type="ECO:0000259" key="6">
    <source>
        <dbReference type="Pfam" id="PF00707"/>
    </source>
</evidence>
<dbReference type="GO" id="GO:0005829">
    <property type="term" value="C:cytosol"/>
    <property type="evidence" value="ECO:0007669"/>
    <property type="project" value="TreeGrafter"/>
</dbReference>
<evidence type="ECO:0000256" key="4">
    <source>
        <dbReference type="HAMAP-Rule" id="MF_00080"/>
    </source>
</evidence>
<dbReference type="SUPFAM" id="SSF55200">
    <property type="entry name" value="Translation initiation factor IF3, C-terminal domain"/>
    <property type="match status" value="1"/>
</dbReference>
<evidence type="ECO:0000256" key="2">
    <source>
        <dbReference type="ARBA" id="ARBA00022540"/>
    </source>
</evidence>
<dbReference type="Proteomes" id="UP000594464">
    <property type="component" value="Chromosome"/>
</dbReference>
<keyword evidence="2 4" id="KW-0396">Initiation factor</keyword>
<dbReference type="Pfam" id="PF00707">
    <property type="entry name" value="IF3_C"/>
    <property type="match status" value="1"/>
</dbReference>
<dbReference type="GO" id="GO:0043022">
    <property type="term" value="F:ribosome binding"/>
    <property type="evidence" value="ECO:0007669"/>
    <property type="project" value="UniProtKB-ARBA"/>
</dbReference>
<comment type="function">
    <text evidence="4">IF-3 binds to the 30S ribosomal subunit and shifts the equilibrium between 70S ribosomes and their 50S and 30S subunits in favor of the free subunits, thus enhancing the availability of 30S subunits on which protein synthesis initiation begins.</text>
</comment>
<evidence type="ECO:0000256" key="5">
    <source>
        <dbReference type="NCBIfam" id="TIGR00168"/>
    </source>
</evidence>
<dbReference type="GO" id="GO:0016020">
    <property type="term" value="C:membrane"/>
    <property type="evidence" value="ECO:0007669"/>
    <property type="project" value="TreeGrafter"/>
</dbReference>
<dbReference type="FunFam" id="3.30.110.10:FF:000001">
    <property type="entry name" value="Translation initiation factor IF-3"/>
    <property type="match status" value="1"/>
</dbReference>
<dbReference type="GO" id="GO:0003743">
    <property type="term" value="F:translation initiation factor activity"/>
    <property type="evidence" value="ECO:0007669"/>
    <property type="project" value="UniProtKB-UniRule"/>
</dbReference>
<comment type="subunit">
    <text evidence="4">Monomer.</text>
</comment>
<dbReference type="InterPro" id="IPR036787">
    <property type="entry name" value="T_IF-3_N_sf"/>
</dbReference>
<sequence>MNKKQRVNQMIRAREVSVIAENGDPMGTMSVPDALNLAKEHEMDLVEVAPNAVPPVCRIMDYGKFKYRQSKRAHEAKKNQKIIHVKEVKFRPTTDEHDFDFKLKHVKRFIEGGDKAKVVIFFRGREIVHRDMGEQVLKRIVQETEEIALVEQSSKQEGRTLVMILAPKVKKK</sequence>
<keyword evidence="3 4" id="KW-0648">Protein biosynthesis</keyword>
<evidence type="ECO:0000313" key="8">
    <source>
        <dbReference type="EMBL" id="QPJ66729.1"/>
    </source>
</evidence>
<dbReference type="PANTHER" id="PTHR10938:SF0">
    <property type="entry name" value="TRANSLATION INITIATION FACTOR IF-3, MITOCHONDRIAL"/>
    <property type="match status" value="1"/>
</dbReference>
<evidence type="ECO:0000313" key="9">
    <source>
        <dbReference type="Proteomes" id="UP000594464"/>
    </source>
</evidence>
<dbReference type="SUPFAM" id="SSF54364">
    <property type="entry name" value="Translation initiation factor IF3, N-terminal domain"/>
    <property type="match status" value="1"/>
</dbReference>
<feature type="domain" description="Translation initiation factor 3 N-terminal" evidence="7">
    <location>
        <begin position="7"/>
        <end position="76"/>
    </location>
</feature>
<protein>
    <recommendedName>
        <fullName evidence="4 5">Translation initiation factor IF-3</fullName>
    </recommendedName>
</protein>
<evidence type="ECO:0000256" key="3">
    <source>
        <dbReference type="ARBA" id="ARBA00022917"/>
    </source>
</evidence>
<dbReference type="FunFam" id="3.10.20.80:FF:000001">
    <property type="entry name" value="Translation initiation factor IF-3"/>
    <property type="match status" value="1"/>
</dbReference>
<organism evidence="8 9">
    <name type="scientific">Candidatus Nitrohelix vancouverensis</name>
    <dbReference type="NCBI Taxonomy" id="2705534"/>
    <lineage>
        <taxon>Bacteria</taxon>
        <taxon>Pseudomonadati</taxon>
        <taxon>Nitrospinota/Tectimicrobiota group</taxon>
        <taxon>Nitrospinota</taxon>
        <taxon>Nitrospinia</taxon>
        <taxon>Nitrospinales</taxon>
        <taxon>Nitrospinaceae</taxon>
        <taxon>Candidatus Nitrohelix</taxon>
    </lineage>
</organism>
<reference evidence="9" key="1">
    <citation type="submission" date="2020-02" db="EMBL/GenBank/DDBJ databases">
        <title>Genomic and physiological characterization of two novel Nitrospinaceae genera.</title>
        <authorList>
            <person name="Mueller A.J."/>
            <person name="Jung M.-Y."/>
            <person name="Strachan C.R."/>
            <person name="Herbold C.W."/>
            <person name="Kirkegaard R.H."/>
            <person name="Daims H."/>
        </authorList>
    </citation>
    <scope>NUCLEOTIDE SEQUENCE [LARGE SCALE GENOMIC DNA]</scope>
</reference>
<evidence type="ECO:0000256" key="1">
    <source>
        <dbReference type="ARBA" id="ARBA00005439"/>
    </source>
</evidence>
<dbReference type="HAMAP" id="MF_00080">
    <property type="entry name" value="IF_3"/>
    <property type="match status" value="1"/>
</dbReference>
<dbReference type="EMBL" id="CP048620">
    <property type="protein sequence ID" value="QPJ66729.1"/>
    <property type="molecule type" value="Genomic_DNA"/>
</dbReference>
<comment type="similarity">
    <text evidence="1 4">Belongs to the IF-3 family.</text>
</comment>
<proteinExistence type="inferred from homology"/>
<dbReference type="Pfam" id="PF05198">
    <property type="entry name" value="IF3_N"/>
    <property type="match status" value="1"/>
</dbReference>
<dbReference type="GO" id="GO:0032790">
    <property type="term" value="P:ribosome disassembly"/>
    <property type="evidence" value="ECO:0007669"/>
    <property type="project" value="TreeGrafter"/>
</dbReference>
<feature type="domain" description="Translation initiation factor 3 C-terminal" evidence="6">
    <location>
        <begin position="83"/>
        <end position="168"/>
    </location>
</feature>
<dbReference type="InterPro" id="IPR019814">
    <property type="entry name" value="Translation_initiation_fac_3_N"/>
</dbReference>
<dbReference type="NCBIfam" id="TIGR00168">
    <property type="entry name" value="infC"/>
    <property type="match status" value="1"/>
</dbReference>
<dbReference type="AlphaFoldDB" id="A0A7T0C513"/>
<dbReference type="InterPro" id="IPR001288">
    <property type="entry name" value="Translation_initiation_fac_3"/>
</dbReference>
<dbReference type="InterPro" id="IPR019815">
    <property type="entry name" value="Translation_initiation_fac_3_C"/>
</dbReference>
<accession>A0A7T0C513</accession>
<dbReference type="Gene3D" id="3.10.20.80">
    <property type="entry name" value="Translation initiation factor 3 (IF-3), N-terminal domain"/>
    <property type="match status" value="1"/>
</dbReference>
<dbReference type="Gene3D" id="3.30.110.10">
    <property type="entry name" value="Translation initiation factor 3 (IF-3), C-terminal domain"/>
    <property type="match status" value="1"/>
</dbReference>
<comment type="subcellular location">
    <subcellularLocation>
        <location evidence="4">Cytoplasm</location>
    </subcellularLocation>
</comment>
<dbReference type="PANTHER" id="PTHR10938">
    <property type="entry name" value="TRANSLATION INITIATION FACTOR IF-3"/>
    <property type="match status" value="1"/>
</dbReference>
<keyword evidence="4" id="KW-0963">Cytoplasm</keyword>
<name>A0A7T0C513_9BACT</name>
<gene>
    <name evidence="4" type="primary">infC</name>
    <name evidence="8" type="ORF">G3M78_01290</name>
</gene>
<evidence type="ECO:0000259" key="7">
    <source>
        <dbReference type="Pfam" id="PF05198"/>
    </source>
</evidence>